<evidence type="ECO:0000256" key="5">
    <source>
        <dbReference type="ARBA" id="ARBA00022813"/>
    </source>
</evidence>
<keyword evidence="4 10" id="KW-0547">Nucleotide-binding</keyword>
<sequence>MTERSEVKLRSPIVVVLGHVDHGKCLLPEELVLLADGRLKPIRDLFNGTLTFKSGVYEVENTSYDVYSLEVSNHNLLNRVEATQAWRVRYSGYIYEVLLEDGSKVAVTPEHPFLTGHGWLPADHLSRGDEIYVINSIPEPINSMKALRKFTTDEDFLKLTTYLAGNELEAFRNFADALVLKVFKYLNNVHVLDTWLKEEFKEKHVLKVLKNLLQTYKNPEDVIFSLPKEYVKVFAEAMIKHLGIKKSSKEVKLRFNNYYDAVKYKLLFSRVGFKTRIDLNLSEYDLTIAIADESHNVSYDSSSQNSLKLARITDIRVLEYDGYVYDLTVPGSQSFIANGILVHNTTLLDKIRGTAVVSKEPGEMTQHVGASLVPLSVIEKLTEPLKQLFPVKLSIPGLLFIDTPGHEAFSNLRRRGGSAADFAILVVDVMEGVEKQTVESLEILLSRKVPFVVAANKIDKIRGWKPMPNAPFTLSIKNQTPQTVEELERRIYSIVGQLSNLKIPAERFDRIKDFRKAIAIVPVSAKTGEGIPELLAVLAGIIQKYLTGRIAFTSGPARGVVLEVKELPGIGHVIDTVIYDGVLRKGDTIVVGGLEGPLVTKVRALLMPKPLEEIRVVSESAFMNVNEVVAAAGVRISAPNLERAVAGAPLYAVEDESKIDEYVRKVAEELVQVRFTKDIKGVVVKADTIGTLEAIVSMLEKRNIPVRLADVGPLTRREVIEAAVVAKEDRYLGVILLFNVKAPADVEELARAEGVKIFYDNIIYRLIESYEKWVAEEKSKEMMLKLQKTVFPAKFQVLPGYVFRRSNPAIVGVRVLGGVIRPGYRIMRSDGKPLGKIHQIQFKGKALNEAKTGSEVAISIEGDVLVGRHFDEGDVLYTDPSEDDINEILTEFPSEVTQEILELIKEIIKIKQQNIDRKFGLSVLLKIKEFERKLQLPPKK</sequence>
<evidence type="ECO:0000259" key="12">
    <source>
        <dbReference type="PROSITE" id="PS51722"/>
    </source>
</evidence>
<dbReference type="GO" id="GO:0003743">
    <property type="term" value="F:translation initiation factor activity"/>
    <property type="evidence" value="ECO:0007669"/>
    <property type="project" value="UniProtKB-UniRule"/>
</dbReference>
<evidence type="ECO:0000256" key="3">
    <source>
        <dbReference type="ARBA" id="ARBA00022540"/>
    </source>
</evidence>
<dbReference type="Pfam" id="PF14890">
    <property type="entry name" value="Intein_splicing"/>
    <property type="match status" value="1"/>
</dbReference>
<evidence type="ECO:0000256" key="2">
    <source>
        <dbReference type="ARBA" id="ARBA00020166"/>
    </source>
</evidence>
<comment type="caution">
    <text evidence="13">The sequence shown here is derived from an EMBL/GenBank/DDBJ whole genome shotgun (WGS) entry which is preliminary data.</text>
</comment>
<name>A0A2R7Y3Y3_9CREN</name>
<evidence type="ECO:0000256" key="10">
    <source>
        <dbReference type="HAMAP-Rule" id="MF_00100"/>
    </source>
</evidence>
<dbReference type="Pfam" id="PF00009">
    <property type="entry name" value="GTP_EFTU"/>
    <property type="match status" value="1"/>
</dbReference>
<dbReference type="PANTHER" id="PTHR43381:SF4">
    <property type="entry name" value="EUKARYOTIC TRANSLATION INITIATION FACTOR 5B"/>
    <property type="match status" value="1"/>
</dbReference>
<feature type="domain" description="Tr-type G" evidence="12">
    <location>
        <begin position="329"/>
        <end position="546"/>
    </location>
</feature>
<reference evidence="13" key="2">
    <citation type="journal article" date="2018" name="Syst. Appl. Microbiol.">
        <title>A new symbiotic nanoarchaeote (Candidatus Nanoclepta minutus) and its host (Zestosphaera tikiterensis gen. nov., sp. nov.) from a New Zealand hot spring.</title>
        <authorList>
            <person name="St John E."/>
            <person name="Liu Y."/>
            <person name="Podar M."/>
            <person name="Stott M.B."/>
            <person name="Meneghin J."/>
            <person name="Chen Z."/>
            <person name="Lagutin K."/>
            <person name="Mitchell K."/>
            <person name="Reysenbach A.L."/>
        </authorList>
    </citation>
    <scope>NUCLEOTIDE SEQUENCE [LARGE SCALE GENOMIC DNA]</scope>
    <source>
        <strain evidence="13">NZ3</strain>
    </source>
</reference>
<keyword evidence="3 10" id="KW-0396">Initiation factor</keyword>
<comment type="similarity">
    <text evidence="1 10 11">Belongs to the TRAFAC class translation factor GTPase superfamily. Classic translation factor GTPase family. IF-2 subfamily.</text>
</comment>
<reference evidence="13" key="1">
    <citation type="submission" date="2017-04" db="EMBL/GenBank/DDBJ databases">
        <authorList>
            <person name="Afonso C.L."/>
            <person name="Miller P.J."/>
            <person name="Scott M.A."/>
            <person name="Spackman E."/>
            <person name="Goraichik I."/>
            <person name="Dimitrov K.M."/>
            <person name="Suarez D.L."/>
            <person name="Swayne D.E."/>
        </authorList>
    </citation>
    <scope>NUCLEOTIDE SEQUENCE</scope>
    <source>
        <strain evidence="13">NZ3</strain>
    </source>
</reference>
<organism evidence="13 14">
    <name type="scientific">Zestosphaera tikiterensis</name>
    <dbReference type="NCBI Taxonomy" id="1973259"/>
    <lineage>
        <taxon>Archaea</taxon>
        <taxon>Thermoproteota</taxon>
        <taxon>Thermoprotei</taxon>
        <taxon>Desulfurococcales</taxon>
        <taxon>Desulfurococcaceae</taxon>
        <taxon>Zestosphaera</taxon>
    </lineage>
</organism>
<dbReference type="NCBIfam" id="TIGR01445">
    <property type="entry name" value="intein_Nterm"/>
    <property type="match status" value="1"/>
</dbReference>
<feature type="binding site" evidence="10">
    <location>
        <begin position="456"/>
        <end position="459"/>
    </location>
    <ligand>
        <name>GTP</name>
        <dbReference type="ChEBI" id="CHEBI:37565"/>
    </ligand>
</feature>
<dbReference type="SUPFAM" id="SSF51294">
    <property type="entry name" value="Hedgehog/intein (Hint) domain"/>
    <property type="match status" value="1"/>
</dbReference>
<dbReference type="NCBIfam" id="NF011418">
    <property type="entry name" value="PRK14845.1"/>
    <property type="match status" value="1"/>
</dbReference>
<dbReference type="Gene3D" id="3.40.50.300">
    <property type="entry name" value="P-loop containing nucleotide triphosphate hydrolases"/>
    <property type="match status" value="1"/>
</dbReference>
<dbReference type="InterPro" id="IPR029459">
    <property type="entry name" value="EFTU-type"/>
</dbReference>
<comment type="function">
    <text evidence="9 10 11">Function in general translation initiation by promoting the binding of the formylmethionine-tRNA to ribosomes. Seems to function along with eIF-2.</text>
</comment>
<dbReference type="CDD" id="cd00081">
    <property type="entry name" value="Hint"/>
    <property type="match status" value="2"/>
</dbReference>
<dbReference type="Gene3D" id="3.40.50.10050">
    <property type="entry name" value="Translation initiation factor IF- 2, domain 3"/>
    <property type="match status" value="1"/>
</dbReference>
<dbReference type="NCBIfam" id="TIGR00491">
    <property type="entry name" value="aIF-2"/>
    <property type="match status" value="1"/>
</dbReference>
<dbReference type="InterPro" id="IPR006141">
    <property type="entry name" value="Intein_N"/>
</dbReference>
<dbReference type="CDD" id="cd16266">
    <property type="entry name" value="IF2_aeIF5B_IV"/>
    <property type="match status" value="1"/>
</dbReference>
<dbReference type="InterPro" id="IPR006142">
    <property type="entry name" value="INTEIN"/>
</dbReference>
<evidence type="ECO:0000256" key="8">
    <source>
        <dbReference type="ARBA" id="ARBA00023134"/>
    </source>
</evidence>
<dbReference type="GO" id="GO:0005737">
    <property type="term" value="C:cytoplasm"/>
    <property type="evidence" value="ECO:0007669"/>
    <property type="project" value="TreeGrafter"/>
</dbReference>
<gene>
    <name evidence="10" type="primary">infB</name>
    <name evidence="13" type="ORF">B7O98_06000</name>
</gene>
<dbReference type="Proteomes" id="UP000244093">
    <property type="component" value="Unassembled WGS sequence"/>
</dbReference>
<dbReference type="PRINTS" id="PR00379">
    <property type="entry name" value="INTEIN"/>
</dbReference>
<dbReference type="CDD" id="cd01887">
    <property type="entry name" value="IF2_eIF5B"/>
    <property type="match status" value="1"/>
</dbReference>
<dbReference type="AlphaFoldDB" id="A0A2R7Y3Y3"/>
<dbReference type="Gene3D" id="2.40.30.10">
    <property type="entry name" value="Translation factors"/>
    <property type="match status" value="2"/>
</dbReference>
<evidence type="ECO:0000313" key="13">
    <source>
        <dbReference type="EMBL" id="PUA32220.1"/>
    </source>
</evidence>
<dbReference type="NCBIfam" id="NF003078">
    <property type="entry name" value="PRK04004.1"/>
    <property type="match status" value="1"/>
</dbReference>
<protein>
    <recommendedName>
        <fullName evidence="2 10">Probable translation initiation factor IF-2</fullName>
    </recommendedName>
</protein>
<dbReference type="InterPro" id="IPR004544">
    <property type="entry name" value="TF_aIF-2_arc"/>
</dbReference>
<keyword evidence="7" id="KW-0651">Protein splicing</keyword>
<dbReference type="SMART" id="SM00305">
    <property type="entry name" value="HintC"/>
    <property type="match status" value="1"/>
</dbReference>
<dbReference type="SUPFAM" id="SSF52156">
    <property type="entry name" value="Initiation factor IF2/eIF5b, domain 3"/>
    <property type="match status" value="1"/>
</dbReference>
<feature type="binding site" evidence="10">
    <location>
        <begin position="402"/>
        <end position="406"/>
    </location>
    <ligand>
        <name>GTP</name>
        <dbReference type="ChEBI" id="CHEBI:37565"/>
    </ligand>
</feature>
<dbReference type="FunFam" id="2.40.30.10:FF:000013">
    <property type="entry name" value="eukaryotic translation initiation factor 5B"/>
    <property type="match status" value="1"/>
</dbReference>
<dbReference type="PANTHER" id="PTHR43381">
    <property type="entry name" value="TRANSLATION INITIATION FACTOR IF-2-RELATED"/>
    <property type="match status" value="1"/>
</dbReference>
<dbReference type="FunFam" id="3.40.50.10050:FF:000001">
    <property type="entry name" value="Translation initiation factor IF-2"/>
    <property type="match status" value="1"/>
</dbReference>
<keyword evidence="5" id="KW-0068">Autocatalytic cleavage</keyword>
<dbReference type="Gene3D" id="2.170.16.10">
    <property type="entry name" value="Hedgehog/Intein (Hint) domain"/>
    <property type="match status" value="2"/>
</dbReference>
<dbReference type="PROSITE" id="PS51722">
    <property type="entry name" value="G_TR_2"/>
    <property type="match status" value="1"/>
</dbReference>
<dbReference type="InterPro" id="IPR003586">
    <property type="entry name" value="Hint_dom_C"/>
</dbReference>
<dbReference type="PROSITE" id="PS50818">
    <property type="entry name" value="INTEIN_C_TER"/>
    <property type="match status" value="1"/>
</dbReference>
<dbReference type="CDD" id="cd03703">
    <property type="entry name" value="aeIF5B_II"/>
    <property type="match status" value="1"/>
</dbReference>
<dbReference type="EMBL" id="NBVN01000004">
    <property type="protein sequence ID" value="PUA32220.1"/>
    <property type="molecule type" value="Genomic_DNA"/>
</dbReference>
<dbReference type="SUPFAM" id="SSF50447">
    <property type="entry name" value="Translation proteins"/>
    <property type="match status" value="1"/>
</dbReference>
<dbReference type="SUPFAM" id="SSF52540">
    <property type="entry name" value="P-loop containing nucleoside triphosphate hydrolases"/>
    <property type="match status" value="1"/>
</dbReference>
<evidence type="ECO:0000256" key="11">
    <source>
        <dbReference type="RuleBase" id="RU000644"/>
    </source>
</evidence>
<dbReference type="InterPro" id="IPR023115">
    <property type="entry name" value="TIF_IF2_dom3"/>
</dbReference>
<evidence type="ECO:0000256" key="9">
    <source>
        <dbReference type="ARBA" id="ARBA00024852"/>
    </source>
</evidence>
<proteinExistence type="inferred from homology"/>
<accession>A0A2R7Y3Y3</accession>
<evidence type="ECO:0000313" key="14">
    <source>
        <dbReference type="Proteomes" id="UP000244093"/>
    </source>
</evidence>
<dbReference type="InterPro" id="IPR036925">
    <property type="entry name" value="TIF_IF2_dom3_sf"/>
</dbReference>
<dbReference type="InterPro" id="IPR003587">
    <property type="entry name" value="Hint_dom_N"/>
</dbReference>
<evidence type="ECO:0000256" key="4">
    <source>
        <dbReference type="ARBA" id="ARBA00022741"/>
    </source>
</evidence>
<dbReference type="GO" id="GO:0005525">
    <property type="term" value="F:GTP binding"/>
    <property type="evidence" value="ECO:0007669"/>
    <property type="project" value="UniProtKB-KW"/>
</dbReference>
<evidence type="ECO:0000256" key="7">
    <source>
        <dbReference type="ARBA" id="ARBA00023000"/>
    </source>
</evidence>
<dbReference type="NCBIfam" id="TIGR01443">
    <property type="entry name" value="intein_Cterm"/>
    <property type="match status" value="1"/>
</dbReference>
<dbReference type="Pfam" id="PF14578">
    <property type="entry name" value="GTP_EFTU_D4"/>
    <property type="match status" value="1"/>
</dbReference>
<dbReference type="HAMAP" id="MF_00100_A">
    <property type="entry name" value="IF_2_A"/>
    <property type="match status" value="1"/>
</dbReference>
<dbReference type="PROSITE" id="PS50817">
    <property type="entry name" value="INTEIN_N_TER"/>
    <property type="match status" value="1"/>
</dbReference>
<dbReference type="InterPro" id="IPR030934">
    <property type="entry name" value="Intein_C"/>
</dbReference>
<evidence type="ECO:0000256" key="6">
    <source>
        <dbReference type="ARBA" id="ARBA00022917"/>
    </source>
</evidence>
<dbReference type="SMART" id="SM00306">
    <property type="entry name" value="HintN"/>
    <property type="match status" value="1"/>
</dbReference>
<dbReference type="GO" id="GO:0016539">
    <property type="term" value="P:intein-mediated protein splicing"/>
    <property type="evidence" value="ECO:0007669"/>
    <property type="project" value="InterPro"/>
</dbReference>
<keyword evidence="6 10" id="KW-0648">Protein biosynthesis</keyword>
<dbReference type="InterPro" id="IPR015760">
    <property type="entry name" value="TIF_IF2"/>
</dbReference>
<dbReference type="InterPro" id="IPR000795">
    <property type="entry name" value="T_Tr_GTP-bd_dom"/>
</dbReference>
<keyword evidence="8 10" id="KW-0342">GTP-binding</keyword>
<dbReference type="InterPro" id="IPR027417">
    <property type="entry name" value="P-loop_NTPase"/>
</dbReference>
<dbReference type="Pfam" id="PF11987">
    <property type="entry name" value="IF-2"/>
    <property type="match status" value="1"/>
</dbReference>
<comment type="caution">
    <text evidence="10">Lacks conserved residue(s) required for the propagation of feature annotation.</text>
</comment>
<dbReference type="FunFam" id="3.40.50.300:FF:000112">
    <property type="entry name" value="Eukaryotic translation initiation factor 5B"/>
    <property type="match status" value="1"/>
</dbReference>
<evidence type="ECO:0000256" key="1">
    <source>
        <dbReference type="ARBA" id="ARBA00007733"/>
    </source>
</evidence>
<dbReference type="InterPro" id="IPR009000">
    <property type="entry name" value="Transl_B-barrel_sf"/>
</dbReference>
<dbReference type="GO" id="GO:0003924">
    <property type="term" value="F:GTPase activity"/>
    <property type="evidence" value="ECO:0007669"/>
    <property type="project" value="UniProtKB-UniRule"/>
</dbReference>
<dbReference type="InterPro" id="IPR036844">
    <property type="entry name" value="Hint_dom_sf"/>
</dbReference>